<protein>
    <recommendedName>
        <fullName evidence="1">Ferric siderophore reductase C-terminal domain-containing protein</fullName>
    </recommendedName>
</protein>
<dbReference type="Pfam" id="PF11575">
    <property type="entry name" value="FhuF_C"/>
    <property type="match status" value="1"/>
</dbReference>
<evidence type="ECO:0000259" key="1">
    <source>
        <dbReference type="Pfam" id="PF11575"/>
    </source>
</evidence>
<proteinExistence type="predicted"/>
<dbReference type="EMBL" id="BOMS01000102">
    <property type="protein sequence ID" value="GIE70354.1"/>
    <property type="molecule type" value="Genomic_DNA"/>
</dbReference>
<dbReference type="InterPro" id="IPR024726">
    <property type="entry name" value="FhuF_C"/>
</dbReference>
<feature type="domain" description="Ferric siderophore reductase C-terminal" evidence="1">
    <location>
        <begin position="225"/>
        <end position="245"/>
    </location>
</feature>
<gene>
    <name evidence="2" type="ORF">Apa02nite_064620</name>
</gene>
<keyword evidence="3" id="KW-1185">Reference proteome</keyword>
<organism evidence="2 3">
    <name type="scientific">Actinoplanes palleronii</name>
    <dbReference type="NCBI Taxonomy" id="113570"/>
    <lineage>
        <taxon>Bacteria</taxon>
        <taxon>Bacillati</taxon>
        <taxon>Actinomycetota</taxon>
        <taxon>Actinomycetes</taxon>
        <taxon>Micromonosporales</taxon>
        <taxon>Micromonosporaceae</taxon>
        <taxon>Actinoplanes</taxon>
    </lineage>
</organism>
<dbReference type="Proteomes" id="UP000624709">
    <property type="component" value="Unassembled WGS sequence"/>
</dbReference>
<accession>A0ABQ4BI37</accession>
<evidence type="ECO:0000313" key="2">
    <source>
        <dbReference type="EMBL" id="GIE70354.1"/>
    </source>
</evidence>
<evidence type="ECO:0000313" key="3">
    <source>
        <dbReference type="Proteomes" id="UP000624709"/>
    </source>
</evidence>
<comment type="caution">
    <text evidence="2">The sequence shown here is derived from an EMBL/GenBank/DDBJ whole genome shotgun (WGS) entry which is preliminary data.</text>
</comment>
<name>A0ABQ4BI37_9ACTN</name>
<reference evidence="2 3" key="1">
    <citation type="submission" date="2021-01" db="EMBL/GenBank/DDBJ databases">
        <title>Whole genome shotgun sequence of Actinoplanes palleronii NBRC 14916.</title>
        <authorList>
            <person name="Komaki H."/>
            <person name="Tamura T."/>
        </authorList>
    </citation>
    <scope>NUCLEOTIDE SEQUENCE [LARGE SCALE GENOMIC DNA]</scope>
    <source>
        <strain evidence="2 3">NBRC 14916</strain>
    </source>
</reference>
<sequence length="263" mass="28258">MLRVEPMVDATDALRAASLLGPYFTWQPRDADPAWRPFTDLLDERVLADRVSAGRDTLGHMSGLSRDAIGEREVASITFLGLASRLLSPLLGAAASGGALPLPEPDSLWWRAAPAGPLPIAFQGLTALPCAGEPAAVIGYHLARFTQVRPLLDVFRARFALSPQVLWGNVASALGGAAGMIADNRPADAARGAAIVEATLLQEPLLGTADLIRPDTGRDRWFLVRRNCCLYYRIPGGGTCGDCVLTPPEDRNRQWRAVLSRGR</sequence>